<keyword evidence="1" id="KW-0812">Transmembrane</keyword>
<evidence type="ECO:0000313" key="2">
    <source>
        <dbReference type="EMBL" id="BBG95330.1"/>
    </source>
</evidence>
<dbReference type="EMBL" id="AP019297">
    <property type="protein sequence ID" value="BBG95330.1"/>
    <property type="molecule type" value="Genomic_DNA"/>
</dbReference>
<keyword evidence="1" id="KW-1133">Transmembrane helix</keyword>
<sequence length="130" mass="14794">MAEFLAATQFFYDLVHIEIINCFCLTGVGMAVCLSTLCGHIVAHRSSSSVLFIQLAKFIDKNHIKFKDFLIFHVNMCRLIVILILVPQLFSGLLGLSQEHTATIPKYPTSDILFWQHLPNLYLMYQDTVS</sequence>
<feature type="transmembrane region" description="Helical" evidence="1">
    <location>
        <begin position="69"/>
        <end position="90"/>
    </location>
</feature>
<gene>
    <name evidence="2" type="ORF">Prudu_003846</name>
</gene>
<protein>
    <submittedName>
        <fullName evidence="2">Tetraspanin family protein</fullName>
    </submittedName>
</protein>
<evidence type="ECO:0000256" key="1">
    <source>
        <dbReference type="SAM" id="Phobius"/>
    </source>
</evidence>
<dbReference type="AlphaFoldDB" id="A0A4Y1QTY8"/>
<organism evidence="2">
    <name type="scientific">Prunus dulcis</name>
    <name type="common">Almond</name>
    <name type="synonym">Amygdalus dulcis</name>
    <dbReference type="NCBI Taxonomy" id="3755"/>
    <lineage>
        <taxon>Eukaryota</taxon>
        <taxon>Viridiplantae</taxon>
        <taxon>Streptophyta</taxon>
        <taxon>Embryophyta</taxon>
        <taxon>Tracheophyta</taxon>
        <taxon>Spermatophyta</taxon>
        <taxon>Magnoliopsida</taxon>
        <taxon>eudicotyledons</taxon>
        <taxon>Gunneridae</taxon>
        <taxon>Pentapetalae</taxon>
        <taxon>rosids</taxon>
        <taxon>fabids</taxon>
        <taxon>Rosales</taxon>
        <taxon>Rosaceae</taxon>
        <taxon>Amygdaloideae</taxon>
        <taxon>Amygdaleae</taxon>
        <taxon>Prunus</taxon>
    </lineage>
</organism>
<keyword evidence="1" id="KW-0472">Membrane</keyword>
<reference evidence="2" key="1">
    <citation type="journal article" date="2019" name="Science">
        <title>Mutation of a bHLH transcription factor allowed almond domestication.</title>
        <authorList>
            <person name="Sanchez-Perez R."/>
            <person name="Pavan S."/>
            <person name="Mazzeo R."/>
            <person name="Moldovan C."/>
            <person name="Aiese Cigliano R."/>
            <person name="Del Cueto J."/>
            <person name="Ricciardi F."/>
            <person name="Lotti C."/>
            <person name="Ricciardi L."/>
            <person name="Dicenta F."/>
            <person name="Lopez-Marques R.L."/>
            <person name="Lindberg Moller B."/>
        </authorList>
    </citation>
    <scope>NUCLEOTIDE SEQUENCE</scope>
</reference>
<name>A0A4Y1QTY8_PRUDU</name>
<accession>A0A4Y1QTY8</accession>
<proteinExistence type="predicted"/>